<feature type="domain" description="VOC" evidence="1">
    <location>
        <begin position="5"/>
        <end position="131"/>
    </location>
</feature>
<dbReference type="AlphaFoldDB" id="A0A150L6H6"/>
<dbReference type="InterPro" id="IPR004360">
    <property type="entry name" value="Glyas_Fos-R_dOase_dom"/>
</dbReference>
<dbReference type="InterPro" id="IPR037523">
    <property type="entry name" value="VOC_core"/>
</dbReference>
<dbReference type="InterPro" id="IPR052537">
    <property type="entry name" value="Extradiol_RC_dioxygenase"/>
</dbReference>
<reference evidence="2 3" key="1">
    <citation type="submission" date="2016-01" db="EMBL/GenBank/DDBJ databases">
        <title>Draft Genome Sequences of Seven Thermophilic Sporeformers Isolated from Foods.</title>
        <authorList>
            <person name="Berendsen E.M."/>
            <person name="Wells-Bennik M.H."/>
            <person name="Krawcyk A.O."/>
            <person name="De Jong A."/>
            <person name="Holsappel S."/>
            <person name="Eijlander R.T."/>
            <person name="Kuipers O.P."/>
        </authorList>
    </citation>
    <scope>NUCLEOTIDE SEQUENCE [LARGE SCALE GENOMIC DNA]</scope>
    <source>
        <strain evidence="2 3">B4135</strain>
    </source>
</reference>
<dbReference type="STRING" id="301148.B4135_4277"/>
<dbReference type="OrthoDB" id="9785698at2"/>
<feature type="domain" description="VOC" evidence="1">
    <location>
        <begin position="156"/>
        <end position="282"/>
    </location>
</feature>
<protein>
    <recommendedName>
        <fullName evidence="1">VOC domain-containing protein</fullName>
    </recommendedName>
</protein>
<gene>
    <name evidence="2" type="ORF">B4135_4277</name>
</gene>
<dbReference type="PANTHER" id="PTHR36110:SF4">
    <property type="entry name" value="RING-CLEAVING DIOXYGENASE MHQA-RELATED"/>
    <property type="match status" value="1"/>
</dbReference>
<dbReference type="InterPro" id="IPR029068">
    <property type="entry name" value="Glyas_Bleomycin-R_OHBP_Dase"/>
</dbReference>
<dbReference type="PANTHER" id="PTHR36110">
    <property type="entry name" value="RING-CLEAVING DIOXYGENASE MHQE-RELATED"/>
    <property type="match status" value="1"/>
</dbReference>
<comment type="caution">
    <text evidence="2">The sequence shown here is derived from an EMBL/GenBank/DDBJ whole genome shotgun (WGS) entry which is preliminary data.</text>
</comment>
<evidence type="ECO:0000313" key="2">
    <source>
        <dbReference type="EMBL" id="KYD07596.1"/>
    </source>
</evidence>
<sequence>MILKGLHHVSSITADAKKNYHFYTKVLGLRLVKKSVNQDDISVYHLYYGDEIGNPGTVMTFFEIPMAGRNHEGVNSISAVSFRVPDDEALHFWKERFERLNVQHEGIRERAGRLTLAFRDGEGHRMILVSDENNRGVQGGRPWERSVVPRQYAIRGLGPAKLTVADGEKTAAVLTELLGFRKKGEYPSDGPGGSRIQVFETGEGGTGAEVHVEERKDLPRERLGRGGVHHVAFRVENEEELHEWVNILRERNIPNSGFVDRFYFRSLYFREPNGILFELATDGPGFANDEEFEHLGESLSLPPFLEPMRERIESVLKPLDTVWKEDE</sequence>
<dbReference type="PATRIC" id="fig|301148.3.peg.2673"/>
<dbReference type="CDD" id="cd08347">
    <property type="entry name" value="PcpA_C_like"/>
    <property type="match status" value="1"/>
</dbReference>
<name>A0A150L6H6_9BACI</name>
<dbReference type="RefSeq" id="WP_061570350.1">
    <property type="nucleotide sequence ID" value="NZ_LQYT01000147.1"/>
</dbReference>
<dbReference type="Gene3D" id="3.10.180.10">
    <property type="entry name" value="2,3-Dihydroxybiphenyl 1,2-Dioxygenase, domain 1"/>
    <property type="match status" value="2"/>
</dbReference>
<dbReference type="Pfam" id="PF00903">
    <property type="entry name" value="Glyoxalase"/>
    <property type="match status" value="2"/>
</dbReference>
<evidence type="ECO:0000313" key="3">
    <source>
        <dbReference type="Proteomes" id="UP000075683"/>
    </source>
</evidence>
<organism evidence="2 3">
    <name type="scientific">Caldibacillus debilis</name>
    <dbReference type="NCBI Taxonomy" id="301148"/>
    <lineage>
        <taxon>Bacteria</taxon>
        <taxon>Bacillati</taxon>
        <taxon>Bacillota</taxon>
        <taxon>Bacilli</taxon>
        <taxon>Bacillales</taxon>
        <taxon>Bacillaceae</taxon>
        <taxon>Caldibacillus</taxon>
    </lineage>
</organism>
<dbReference type="SUPFAM" id="SSF54593">
    <property type="entry name" value="Glyoxalase/Bleomycin resistance protein/Dihydroxybiphenyl dioxygenase"/>
    <property type="match status" value="1"/>
</dbReference>
<proteinExistence type="predicted"/>
<dbReference type="EMBL" id="LQYT01000147">
    <property type="protein sequence ID" value="KYD07596.1"/>
    <property type="molecule type" value="Genomic_DNA"/>
</dbReference>
<evidence type="ECO:0000259" key="1">
    <source>
        <dbReference type="PROSITE" id="PS51819"/>
    </source>
</evidence>
<dbReference type="PROSITE" id="PS51819">
    <property type="entry name" value="VOC"/>
    <property type="match status" value="2"/>
</dbReference>
<accession>A0A150L6H6</accession>
<dbReference type="Proteomes" id="UP000075683">
    <property type="component" value="Unassembled WGS sequence"/>
</dbReference>